<dbReference type="GO" id="GO:0071973">
    <property type="term" value="P:bacterial-type flagellum-dependent cell motility"/>
    <property type="evidence" value="ECO:0007669"/>
    <property type="project" value="InterPro"/>
</dbReference>
<keyword evidence="6 11" id="KW-0145">Chemotaxis</keyword>
<dbReference type="Pfam" id="PF01706">
    <property type="entry name" value="FliG_C"/>
    <property type="match status" value="1"/>
</dbReference>
<evidence type="ECO:0000313" key="15">
    <source>
        <dbReference type="EMBL" id="QEA39705.1"/>
    </source>
</evidence>
<proteinExistence type="inferred from homology"/>
<keyword evidence="15" id="KW-0282">Flagellum</keyword>
<evidence type="ECO:0000256" key="10">
    <source>
        <dbReference type="ARBA" id="ARBA00025598"/>
    </source>
</evidence>
<dbReference type="InterPro" id="IPR028263">
    <property type="entry name" value="FliG_N"/>
</dbReference>
<dbReference type="Pfam" id="PF14842">
    <property type="entry name" value="FliG_N"/>
    <property type="match status" value="1"/>
</dbReference>
<keyword evidence="5 11" id="KW-1003">Cell membrane</keyword>
<evidence type="ECO:0000256" key="4">
    <source>
        <dbReference type="ARBA" id="ARBA00021870"/>
    </source>
</evidence>
<dbReference type="GO" id="GO:0003774">
    <property type="term" value="F:cytoskeletal motor activity"/>
    <property type="evidence" value="ECO:0007669"/>
    <property type="project" value="InterPro"/>
</dbReference>
<keyword evidence="15" id="KW-0966">Cell projection</keyword>
<evidence type="ECO:0000256" key="2">
    <source>
        <dbReference type="ARBA" id="ARBA00004515"/>
    </source>
</evidence>
<dbReference type="GO" id="GO:0006935">
    <property type="term" value="P:chemotaxis"/>
    <property type="evidence" value="ECO:0007669"/>
    <property type="project" value="UniProtKB-KW"/>
</dbReference>
<keyword evidence="16" id="KW-1185">Reference proteome</keyword>
<evidence type="ECO:0000256" key="7">
    <source>
        <dbReference type="ARBA" id="ARBA00022779"/>
    </source>
</evidence>
<dbReference type="OrthoDB" id="9780302at2"/>
<dbReference type="KEGG" id="paur:FGL86_11925"/>
<dbReference type="InterPro" id="IPR000090">
    <property type="entry name" value="Flg_Motor_Flig"/>
</dbReference>
<dbReference type="InterPro" id="IPR023087">
    <property type="entry name" value="Flg_Motor_Flig_C"/>
</dbReference>
<evidence type="ECO:0000256" key="3">
    <source>
        <dbReference type="ARBA" id="ARBA00010299"/>
    </source>
</evidence>
<name>A0A5B8SVV9_9GAMM</name>
<dbReference type="NCBIfam" id="TIGR00207">
    <property type="entry name" value="fliG"/>
    <property type="match status" value="1"/>
</dbReference>
<dbReference type="Gene3D" id="1.10.220.30">
    <property type="match status" value="3"/>
</dbReference>
<evidence type="ECO:0000256" key="5">
    <source>
        <dbReference type="ARBA" id="ARBA00022475"/>
    </source>
</evidence>
<feature type="domain" description="Flagellar motor switch protein FliG N-terminal" evidence="14">
    <location>
        <begin position="7"/>
        <end position="105"/>
    </location>
</feature>
<comment type="subcellular location">
    <subcellularLocation>
        <location evidence="1 11">Bacterial flagellum basal body</location>
    </subcellularLocation>
    <subcellularLocation>
        <location evidence="2 11">Cell inner membrane</location>
        <topology evidence="2 11">Peripheral membrane protein</topology>
        <orientation evidence="2 11">Cytoplasmic side</orientation>
    </subcellularLocation>
</comment>
<dbReference type="AlphaFoldDB" id="A0A5B8SVV9"/>
<evidence type="ECO:0000259" key="13">
    <source>
        <dbReference type="Pfam" id="PF14841"/>
    </source>
</evidence>
<comment type="similarity">
    <text evidence="3 11">Belongs to the FliG family.</text>
</comment>
<dbReference type="InterPro" id="IPR032779">
    <property type="entry name" value="FliG_M"/>
</dbReference>
<evidence type="ECO:0000313" key="16">
    <source>
        <dbReference type="Proteomes" id="UP000321272"/>
    </source>
</evidence>
<dbReference type="GO" id="GO:0009425">
    <property type="term" value="C:bacterial-type flagellum basal body"/>
    <property type="evidence" value="ECO:0007669"/>
    <property type="project" value="UniProtKB-SubCell"/>
</dbReference>
<organism evidence="15 16">
    <name type="scientific">Pistricoccus aurantiacus</name>
    <dbReference type="NCBI Taxonomy" id="1883414"/>
    <lineage>
        <taxon>Bacteria</taxon>
        <taxon>Pseudomonadati</taxon>
        <taxon>Pseudomonadota</taxon>
        <taxon>Gammaproteobacteria</taxon>
        <taxon>Oceanospirillales</taxon>
        <taxon>Halomonadaceae</taxon>
        <taxon>Pistricoccus</taxon>
    </lineage>
</organism>
<dbReference type="PANTHER" id="PTHR30534">
    <property type="entry name" value="FLAGELLAR MOTOR SWITCH PROTEIN FLIG"/>
    <property type="match status" value="1"/>
</dbReference>
<evidence type="ECO:0000256" key="11">
    <source>
        <dbReference type="PIRNR" id="PIRNR003161"/>
    </source>
</evidence>
<keyword evidence="7 11" id="KW-0283">Flagellar rotation</keyword>
<dbReference type="InterPro" id="IPR011002">
    <property type="entry name" value="FliG_a-hlx"/>
</dbReference>
<dbReference type="EMBL" id="CP042382">
    <property type="protein sequence ID" value="QEA39705.1"/>
    <property type="molecule type" value="Genomic_DNA"/>
</dbReference>
<sequence length="334" mass="37345">MPDVTSLSGLRRGTVLLLSMDEDSAARVFRFFSGQEIDKLSREMTSLGQVGSRDIRRVLKDFRQAAEEFTSVNVNSSDHVRAILTKALGSERASGLIDDVLSDNSNSLGIDALNVMEPNMVSEMIREEHPQIIATILVHLQRHQAARVLELLEDKLRDDVVLRIATFSGVQPEALKELTEVLSGMLEGQNIKRSKVGGVRTAAEILNLMNTAQEEGVIETVRGHNEDLAQRIIDEMFVFENLLDLEDRAIQMLLKETDTSVLCVALKNANQNMIDKFTRNMSQRAAQLLMEDMDARGPMRVSRVEEEQKKLLQIVRRLADNGDIVIGGGDEEYV</sequence>
<dbReference type="RefSeq" id="WP_147184753.1">
    <property type="nucleotide sequence ID" value="NZ_CP042382.1"/>
</dbReference>
<keyword evidence="11" id="KW-0997">Cell inner membrane</keyword>
<keyword evidence="8 11" id="KW-0472">Membrane</keyword>
<dbReference type="Pfam" id="PF14841">
    <property type="entry name" value="FliG_M"/>
    <property type="match status" value="1"/>
</dbReference>
<evidence type="ECO:0000256" key="9">
    <source>
        <dbReference type="ARBA" id="ARBA00023143"/>
    </source>
</evidence>
<dbReference type="FunFam" id="1.10.220.30:FF:000001">
    <property type="entry name" value="Flagellar motor switch protein FliG"/>
    <property type="match status" value="1"/>
</dbReference>
<keyword evidence="15" id="KW-0969">Cilium</keyword>
<feature type="domain" description="Flagellar motor switch protein FliG middle" evidence="13">
    <location>
        <begin position="118"/>
        <end position="189"/>
    </location>
</feature>
<dbReference type="PRINTS" id="PR00954">
    <property type="entry name" value="FLGMOTORFLIG"/>
</dbReference>
<protein>
    <recommendedName>
        <fullName evidence="4 11">Flagellar motor switch protein FliG</fullName>
    </recommendedName>
</protein>
<evidence type="ECO:0000259" key="14">
    <source>
        <dbReference type="Pfam" id="PF14842"/>
    </source>
</evidence>
<evidence type="ECO:0000259" key="12">
    <source>
        <dbReference type="Pfam" id="PF01706"/>
    </source>
</evidence>
<dbReference type="PIRSF" id="PIRSF003161">
    <property type="entry name" value="FliG"/>
    <property type="match status" value="1"/>
</dbReference>
<comment type="function">
    <text evidence="10 11">FliG is one of three proteins (FliG, FliN, FliM) that forms the rotor-mounted switch complex (C ring), located at the base of the basal body. This complex interacts with the CheY and CheZ chemotaxis proteins, in addition to contacting components of the motor that determine the direction of flagellar rotation.</text>
</comment>
<accession>A0A5B8SVV9</accession>
<dbReference type="Proteomes" id="UP000321272">
    <property type="component" value="Chromosome"/>
</dbReference>
<dbReference type="SUPFAM" id="SSF48029">
    <property type="entry name" value="FliG"/>
    <property type="match status" value="2"/>
</dbReference>
<evidence type="ECO:0000256" key="1">
    <source>
        <dbReference type="ARBA" id="ARBA00004117"/>
    </source>
</evidence>
<reference evidence="15 16" key="1">
    <citation type="submission" date="2019-06" db="EMBL/GenBank/DDBJ databases">
        <title>Genome analyses of bacteria isolated from kimchi.</title>
        <authorList>
            <person name="Lee S."/>
            <person name="Ahn S."/>
            <person name="Roh S."/>
        </authorList>
    </citation>
    <scope>NUCLEOTIDE SEQUENCE [LARGE SCALE GENOMIC DNA]</scope>
    <source>
        <strain evidence="15 16">CBA4606</strain>
    </source>
</reference>
<evidence type="ECO:0000256" key="8">
    <source>
        <dbReference type="ARBA" id="ARBA00023136"/>
    </source>
</evidence>
<keyword evidence="9 11" id="KW-0975">Bacterial flagellum</keyword>
<evidence type="ECO:0000256" key="6">
    <source>
        <dbReference type="ARBA" id="ARBA00022500"/>
    </source>
</evidence>
<feature type="domain" description="Flagellar motor switch protein FliG C-terminal" evidence="12">
    <location>
        <begin position="220"/>
        <end position="326"/>
    </location>
</feature>
<gene>
    <name evidence="15" type="primary">fliG</name>
    <name evidence="15" type="ORF">FGL86_11925</name>
</gene>
<dbReference type="GO" id="GO:0005886">
    <property type="term" value="C:plasma membrane"/>
    <property type="evidence" value="ECO:0007669"/>
    <property type="project" value="UniProtKB-SubCell"/>
</dbReference>
<dbReference type="PANTHER" id="PTHR30534:SF0">
    <property type="entry name" value="FLAGELLAR MOTOR SWITCH PROTEIN FLIG"/>
    <property type="match status" value="1"/>
</dbReference>